<evidence type="ECO:0000256" key="1">
    <source>
        <dbReference type="SAM" id="MobiDB-lite"/>
    </source>
</evidence>
<dbReference type="PANTHER" id="PTHR33375:SF1">
    <property type="entry name" value="CHROMOSOME-PARTITIONING PROTEIN PARB-RELATED"/>
    <property type="match status" value="1"/>
</dbReference>
<name>A0A521EBE8_9RHOB</name>
<dbReference type="SMART" id="SM00470">
    <property type="entry name" value="ParB"/>
    <property type="match status" value="1"/>
</dbReference>
<dbReference type="CDD" id="cd16405">
    <property type="entry name" value="RepB_like_N"/>
    <property type="match status" value="1"/>
</dbReference>
<evidence type="ECO:0000313" key="3">
    <source>
        <dbReference type="EMBL" id="SMO81266.1"/>
    </source>
</evidence>
<keyword evidence="4" id="KW-1185">Reference proteome</keyword>
<feature type="compositionally biased region" description="Basic and acidic residues" evidence="1">
    <location>
        <begin position="53"/>
        <end position="66"/>
    </location>
</feature>
<evidence type="ECO:0000259" key="2">
    <source>
        <dbReference type="SMART" id="SM00470"/>
    </source>
</evidence>
<dbReference type="EMBL" id="FXTK01000012">
    <property type="protein sequence ID" value="SMO81266.1"/>
    <property type="molecule type" value="Genomic_DNA"/>
</dbReference>
<organism evidence="3 4">
    <name type="scientific">Paracoccus laeviglucosivorans</name>
    <dbReference type="NCBI Taxonomy" id="1197861"/>
    <lineage>
        <taxon>Bacteria</taxon>
        <taxon>Pseudomonadati</taxon>
        <taxon>Pseudomonadota</taxon>
        <taxon>Alphaproteobacteria</taxon>
        <taxon>Rhodobacterales</taxon>
        <taxon>Paracoccaceae</taxon>
        <taxon>Paracoccus</taxon>
    </lineage>
</organism>
<dbReference type="Gene3D" id="3.90.1530.30">
    <property type="match status" value="1"/>
</dbReference>
<dbReference type="InterPro" id="IPR050336">
    <property type="entry name" value="Chromosome_partition/occlusion"/>
</dbReference>
<dbReference type="InterPro" id="IPR037972">
    <property type="entry name" value="RepB_N"/>
</dbReference>
<sequence length="362" mass="39595">MAKRRQLETPTQDQLREIEEGFARETRRDPLGLAAPIATVAAEAAALTQTATTDERAEQARDRKDAARLRDAEARGLLVRDIALSDIVADEMVRDRMSLDPEEMAELKASIRSHGLRLPIEIFELAVPQGEQRYGLISGYRRLGAVRALLAETGREEYLTIRALVRKAEGSAEAFVAMVEENEIRAGLSQYERGRVAVVAAENGAFETVEAAVDALFASGSKAKRSKLRSFALIHEELGDLLKFPQALSERQGLRLATALRAGMAERLRAALSSDAIESAEDEWRSIEPIAVIAETGGRDNARGGRPRQVSSGTAVAVAQGVHLQHKRDSQGLLIRLTGSDLDRDLMDRVLTAVERVLRGEA</sequence>
<gene>
    <name evidence="3" type="ORF">SAMN06265221_11266</name>
</gene>
<feature type="region of interest" description="Disordered" evidence="1">
    <location>
        <begin position="47"/>
        <end position="66"/>
    </location>
</feature>
<dbReference type="SUPFAM" id="SSF110849">
    <property type="entry name" value="ParB/Sulfiredoxin"/>
    <property type="match status" value="1"/>
</dbReference>
<dbReference type="PANTHER" id="PTHR33375">
    <property type="entry name" value="CHROMOSOME-PARTITIONING PROTEIN PARB-RELATED"/>
    <property type="match status" value="1"/>
</dbReference>
<proteinExistence type="predicted"/>
<dbReference type="OrthoDB" id="7812516at2"/>
<dbReference type="Pfam" id="PF02195">
    <property type="entry name" value="ParB_N"/>
    <property type="match status" value="1"/>
</dbReference>
<dbReference type="InterPro" id="IPR036086">
    <property type="entry name" value="ParB/Sulfiredoxin_sf"/>
</dbReference>
<dbReference type="AlphaFoldDB" id="A0A521EBE8"/>
<accession>A0A521EBE8</accession>
<dbReference type="GO" id="GO:0005694">
    <property type="term" value="C:chromosome"/>
    <property type="evidence" value="ECO:0007669"/>
    <property type="project" value="TreeGrafter"/>
</dbReference>
<dbReference type="Proteomes" id="UP000319014">
    <property type="component" value="Unassembled WGS sequence"/>
</dbReference>
<dbReference type="InterPro" id="IPR003115">
    <property type="entry name" value="ParB_N"/>
</dbReference>
<reference evidence="3 4" key="1">
    <citation type="submission" date="2017-05" db="EMBL/GenBank/DDBJ databases">
        <authorList>
            <person name="Varghese N."/>
            <person name="Submissions S."/>
        </authorList>
    </citation>
    <scope>NUCLEOTIDE SEQUENCE [LARGE SCALE GENOMIC DNA]</scope>
    <source>
        <strain evidence="3 4">DSM 100094</strain>
    </source>
</reference>
<evidence type="ECO:0000313" key="4">
    <source>
        <dbReference type="Proteomes" id="UP000319014"/>
    </source>
</evidence>
<dbReference type="GO" id="GO:0007059">
    <property type="term" value="P:chromosome segregation"/>
    <property type="evidence" value="ECO:0007669"/>
    <property type="project" value="TreeGrafter"/>
</dbReference>
<protein>
    <submittedName>
        <fullName evidence="3">Chromosome partitioning protein, ParB family</fullName>
    </submittedName>
</protein>
<dbReference type="RefSeq" id="WP_142663710.1">
    <property type="nucleotide sequence ID" value="NZ_FXTK01000012.1"/>
</dbReference>
<feature type="domain" description="ParB-like N-terminal" evidence="2">
    <location>
        <begin position="80"/>
        <end position="183"/>
    </location>
</feature>